<organism evidence="2 3">
    <name type="scientific">Vineibacter terrae</name>
    <dbReference type="NCBI Taxonomy" id="2586908"/>
    <lineage>
        <taxon>Bacteria</taxon>
        <taxon>Pseudomonadati</taxon>
        <taxon>Pseudomonadota</taxon>
        <taxon>Alphaproteobacteria</taxon>
        <taxon>Hyphomicrobiales</taxon>
        <taxon>Vineibacter</taxon>
    </lineage>
</organism>
<dbReference type="Proteomes" id="UP000321638">
    <property type="component" value="Unassembled WGS sequence"/>
</dbReference>
<evidence type="ECO:0008006" key="4">
    <source>
        <dbReference type="Google" id="ProtNLM"/>
    </source>
</evidence>
<dbReference type="PROSITE" id="PS51257">
    <property type="entry name" value="PROKAR_LIPOPROTEIN"/>
    <property type="match status" value="1"/>
</dbReference>
<evidence type="ECO:0000313" key="3">
    <source>
        <dbReference type="Proteomes" id="UP000321638"/>
    </source>
</evidence>
<dbReference type="EMBL" id="VDUZ01000073">
    <property type="protein sequence ID" value="TXL69727.1"/>
    <property type="molecule type" value="Genomic_DNA"/>
</dbReference>
<dbReference type="RefSeq" id="WP_147852161.1">
    <property type="nucleotide sequence ID" value="NZ_VDUZ01000073.1"/>
</dbReference>
<keyword evidence="1" id="KW-0732">Signal</keyword>
<dbReference type="AlphaFoldDB" id="A0A5C8P870"/>
<gene>
    <name evidence="2" type="ORF">FHP25_37615</name>
</gene>
<proteinExistence type="predicted"/>
<reference evidence="2 3" key="1">
    <citation type="submission" date="2019-06" db="EMBL/GenBank/DDBJ databases">
        <title>New taxonomy in bacterial strain CC-CFT640, isolated from vineyard.</title>
        <authorList>
            <person name="Lin S.-Y."/>
            <person name="Tsai C.-F."/>
            <person name="Young C.-C."/>
        </authorList>
    </citation>
    <scope>NUCLEOTIDE SEQUENCE [LARGE SCALE GENOMIC DNA]</scope>
    <source>
        <strain evidence="2 3">CC-CFT640</strain>
    </source>
</reference>
<name>A0A5C8P870_9HYPH</name>
<feature type="chain" id="PRO_5022682339" description="Lipoprotein" evidence="1">
    <location>
        <begin position="21"/>
        <end position="72"/>
    </location>
</feature>
<protein>
    <recommendedName>
        <fullName evidence="4">Lipoprotein</fullName>
    </recommendedName>
</protein>
<keyword evidence="3" id="KW-1185">Reference proteome</keyword>
<comment type="caution">
    <text evidence="2">The sequence shown here is derived from an EMBL/GenBank/DDBJ whole genome shotgun (WGS) entry which is preliminary data.</text>
</comment>
<accession>A0A5C8P870</accession>
<feature type="signal peptide" evidence="1">
    <location>
        <begin position="1"/>
        <end position="20"/>
    </location>
</feature>
<sequence>MRPVRMSLILLPALLAGVLAGCTVRTESTERVAYVPAATPARTVVYSTPGYYYYPSTTTYYSYPNRTYYSSY</sequence>
<evidence type="ECO:0000256" key="1">
    <source>
        <dbReference type="SAM" id="SignalP"/>
    </source>
</evidence>
<evidence type="ECO:0000313" key="2">
    <source>
        <dbReference type="EMBL" id="TXL69727.1"/>
    </source>
</evidence>